<gene>
    <name evidence="2" type="ORF">PROFUN_11998</name>
</gene>
<comment type="caution">
    <text evidence="2">The sequence shown here is derived from an EMBL/GenBank/DDBJ whole genome shotgun (WGS) entry which is preliminary data.</text>
</comment>
<evidence type="ECO:0000313" key="2">
    <source>
        <dbReference type="EMBL" id="PRP74251.1"/>
    </source>
</evidence>
<proteinExistence type="predicted"/>
<accession>A0A2P6MRC1</accession>
<keyword evidence="3" id="KW-1185">Reference proteome</keyword>
<sequence length="344" mass="38457">MLNITYCVLHLEISPGLTGFELLAMYCGSTEMSNIKTAKLLRSLRNANTTRHRRKGSCFAFCDDKPGARVAERCVTPPCWPLFPRVRTPTRQQADDVLWNAYSAGKKLKNCFFGRAPADLLSLGNRIRQKRVFTQIAAKTSDEFKHALADHESLLLLLQTQVLSRMSAVCGVCREAKPFVPIEHANDANPAVWAVVPGHQICSDCALDLELDLRPCPFCRISHDKWRPVHNEIAPMDVDETYNGIPELFGSPRQASPPRPLSPTSERLTENRRQAVNAPPHRESSPAPVRRRGPRPPSGCQFVYANPDTRCKLRGPRRTGSDGKVYCEAHIEEGPETAARLLQE</sequence>
<dbReference type="Proteomes" id="UP000241769">
    <property type="component" value="Unassembled WGS sequence"/>
</dbReference>
<dbReference type="AlphaFoldDB" id="A0A2P6MRC1"/>
<evidence type="ECO:0000256" key="1">
    <source>
        <dbReference type="SAM" id="MobiDB-lite"/>
    </source>
</evidence>
<evidence type="ECO:0000313" key="3">
    <source>
        <dbReference type="Proteomes" id="UP000241769"/>
    </source>
</evidence>
<name>A0A2P6MRC1_9EUKA</name>
<organism evidence="2 3">
    <name type="scientific">Planoprotostelium fungivorum</name>
    <dbReference type="NCBI Taxonomy" id="1890364"/>
    <lineage>
        <taxon>Eukaryota</taxon>
        <taxon>Amoebozoa</taxon>
        <taxon>Evosea</taxon>
        <taxon>Variosea</taxon>
        <taxon>Cavosteliida</taxon>
        <taxon>Cavosteliaceae</taxon>
        <taxon>Planoprotostelium</taxon>
    </lineage>
</organism>
<protein>
    <submittedName>
        <fullName evidence="2">Uncharacterized protein</fullName>
    </submittedName>
</protein>
<dbReference type="InParanoid" id="A0A2P6MRC1"/>
<dbReference type="EMBL" id="MDYQ01000479">
    <property type="protein sequence ID" value="PRP74251.1"/>
    <property type="molecule type" value="Genomic_DNA"/>
</dbReference>
<reference evidence="2 3" key="1">
    <citation type="journal article" date="2018" name="Genome Biol. Evol.">
        <title>Multiple Roots of Fruiting Body Formation in Amoebozoa.</title>
        <authorList>
            <person name="Hillmann F."/>
            <person name="Forbes G."/>
            <person name="Novohradska S."/>
            <person name="Ferling I."/>
            <person name="Riege K."/>
            <person name="Groth M."/>
            <person name="Westermann M."/>
            <person name="Marz M."/>
            <person name="Spaller T."/>
            <person name="Winckler T."/>
            <person name="Schaap P."/>
            <person name="Glockner G."/>
        </authorList>
    </citation>
    <scope>NUCLEOTIDE SEQUENCE [LARGE SCALE GENOMIC DNA]</scope>
    <source>
        <strain evidence="2 3">Jena</strain>
    </source>
</reference>
<feature type="region of interest" description="Disordered" evidence="1">
    <location>
        <begin position="244"/>
        <end position="301"/>
    </location>
</feature>